<proteinExistence type="predicted"/>
<comment type="caution">
    <text evidence="1">The sequence shown here is derived from an EMBL/GenBank/DDBJ whole genome shotgun (WGS) entry which is preliminary data.</text>
</comment>
<organism evidence="1 2">
    <name type="scientific">Solirubrobacter ginsenosidimutans</name>
    <dbReference type="NCBI Taxonomy" id="490573"/>
    <lineage>
        <taxon>Bacteria</taxon>
        <taxon>Bacillati</taxon>
        <taxon>Actinomycetota</taxon>
        <taxon>Thermoleophilia</taxon>
        <taxon>Solirubrobacterales</taxon>
        <taxon>Solirubrobacteraceae</taxon>
        <taxon>Solirubrobacter</taxon>
    </lineage>
</organism>
<evidence type="ECO:0008006" key="3">
    <source>
        <dbReference type="Google" id="ProtNLM"/>
    </source>
</evidence>
<sequence>MIVPVNNDGVVASGGGRLSLLAGGSSSGRFATDIGAVVLGAGTFALSGATLGTGTAVEGGTVSPAVASFIEGRATWSSATLNGVAPLRVKQGGTLEFSPNSTSYLATRVENAGTVSVGNGADVRPASGATDAVIANTGTVTRANGSSNANLIVPVNNDGVVASGGGRLSLLAGGTSTGRFATEAGTVVLGAGMFTLSGATLATGTAIEGGTLQPTSESLVEGRVTWSSATLNGPKALRVTAAGTLEVNPNSTGYLATRLENAGTLSIGNGADLRAPSGTGFAPLIANTGTITRPSGTSNASLYVPFDNAGTISSNGGRLNLSAGGITTGRFGSTAGTVALSGGTFTLDGATLATGTSIESGIIAPTSTSTVEGRVTWSSATLNGAAALRVSADATLEINPNTSAYLATRLENAGTLSLGNGSDIRAPSGTGITPFLANTGTVTRSPGTSSASIFVAVGNDGTISSNGGRLSLVAGGGTSSGTFGAPDGGEVAFSGGSFALASATFGRNVTIDGGTVNIAGGGVNPAGLLRVSGGRVTTATTITVGGTMVWSGGTVDGTGSLIVSKDGTLSVAANTSGYLDTTLENAGTITFGNGSDLRRGNTNVPAVIHNTGTITRSAGTSAASVYVPVDNDGTVTSVGGRLSLIGGGATSSGAFTALDGAEVAFSAGTFALQEATLGRNVTVDGGTVSVTGGGVSPTGLLRVSGGRLTTTTTITVAGTMAWSGGTVDGTGSLIVANDAALSVPNNAAGTLDTTLENAGTITIGNGADIRRPSSTSAALIHNTGTLTRAAGPSAASVFVPIDNDGLVTSGGGRVTMAAGGLTSSGNFTAPDGSEIAFSAGVFKLRDATLGRNVTVDGGDVDVSGRPVTTTGTLRVSGGWLSLLDTTATVAESLTWSGGTVDGTGSLIVAKDGAVSVANNAGATLDTTLENAGTITIGNGADIRRPSSTSAALIHNTGTLTRAAGPSAASVFVPIDNDGLVTSGGGRITMTAGGGTSTGSFTAADGSEVAFSAGVFALQDAILGRNVTVDGGTVNVSGGGVTPTGTLRVTGGRMTTASSVTIGGAMVWGGGIVDGAGTLVVPGPGTVTVPNNTSASLETTLENAGTITIGNGADLRRSTSNSPALIHNTGTITRTPGASSAGLYVPIDNDGLVTSAGGRLTMTVGGGTSTGTFSAPDGSEVAFSAGTFTLQDASLARNVTIDGGDVDVRGKPITTTGTLRLTGGWLSLLETTATVTDALSWSGGRVDGTGSLIVAPTATATITNNNSGYLDTTLENTGTLTLGNGSDIRRLTANAPSLIHNTGTITRTAGTSAASLYVPVDNDALLTSAGGRVTLTAGGGTSTGTFTAPDDAEVAFSGGLFKLQNATLTRNVTIDGGDVDVSGQPIVTAGTLRLSGGWLSLLNTNATVTGALIWSGGRVDGTGTLTVAAGATANVPTSNIGYLDTTLENAGTLTLGNGADIRRAVANTPALVHNTGTITRTAGTSAALIYVGLDNDGTVTSRDGRVSFAGGGGVSTGTFSAPTGSELAFSSGAFALQNSALEGAITFDGGTVDVSGIVSAASLRLSAGRITGSGRFEIRNRFDATGGQLELRGVLRTAETAVTELDGTLRVINATLDNRGTLQNAPGRTYFVDLSGRARLRNTGTVLVNDSSTIAGSADALLFNLGTIRKPATSGRATISAPFENNGVLDLNRGELQVTAFRQTTDGSTVFHVGAVDAFGRLTLSGTARTAGALRATYDGTPTIASGARLRVISGGTRDGEFSPAADPRFGFDQSAAAGVDLVIVNGSEASPDAPTAGTDAVTLDAADSTTADSRMDKSTGIAPAPTATVEERAPTDPAFRDEVQPVVRPTPSVVMSRANGALALRVKGAGRVQLRPGGQHNVSGLRVDARGFVRGSLRRSSREGRFAYRLAARGTLSSWKIVVVRRPGTDR</sequence>
<protein>
    <recommendedName>
        <fullName evidence="3">Autotransporter domain-containing protein</fullName>
    </recommendedName>
</protein>
<gene>
    <name evidence="1" type="ORF">OM076_09295</name>
</gene>
<name>A0A9X3MSN7_9ACTN</name>
<dbReference type="EMBL" id="JAPDOD010000005">
    <property type="protein sequence ID" value="MDA0160460.1"/>
    <property type="molecule type" value="Genomic_DNA"/>
</dbReference>
<keyword evidence="2" id="KW-1185">Reference proteome</keyword>
<accession>A0A9X3MSN7</accession>
<reference evidence="1" key="1">
    <citation type="submission" date="2022-10" db="EMBL/GenBank/DDBJ databases">
        <title>The WGS of Solirubrobacter ginsenosidimutans DSM 21036.</title>
        <authorList>
            <person name="Jiang Z."/>
        </authorList>
    </citation>
    <scope>NUCLEOTIDE SEQUENCE</scope>
    <source>
        <strain evidence="1">DSM 21036</strain>
    </source>
</reference>
<evidence type="ECO:0000313" key="2">
    <source>
        <dbReference type="Proteomes" id="UP001149140"/>
    </source>
</evidence>
<dbReference type="Proteomes" id="UP001149140">
    <property type="component" value="Unassembled WGS sequence"/>
</dbReference>
<dbReference type="Gene3D" id="2.160.20.20">
    <property type="match status" value="3"/>
</dbReference>
<dbReference type="InterPro" id="IPR012332">
    <property type="entry name" value="Autotransporter_pectin_lyase_C"/>
</dbReference>
<dbReference type="RefSeq" id="WP_270039310.1">
    <property type="nucleotide sequence ID" value="NZ_JAPDOD010000005.1"/>
</dbReference>
<evidence type="ECO:0000313" key="1">
    <source>
        <dbReference type="EMBL" id="MDA0160460.1"/>
    </source>
</evidence>